<sequence>PTADVASQLTGGVMLHHRGKAYWQGWLTGEGGATLRQCSSRMGTARLTAKACDAAAASYPILSPVAFKWLVLLSIGDAHHVLDDLLMRCGLVPCHGATQFV</sequence>
<keyword evidence="2" id="KW-1185">Reference proteome</keyword>
<gene>
    <name evidence="1" type="ORF">PVAP13_2KG289534</name>
</gene>
<proteinExistence type="predicted"/>
<organism evidence="1 2">
    <name type="scientific">Panicum virgatum</name>
    <name type="common">Blackwell switchgrass</name>
    <dbReference type="NCBI Taxonomy" id="38727"/>
    <lineage>
        <taxon>Eukaryota</taxon>
        <taxon>Viridiplantae</taxon>
        <taxon>Streptophyta</taxon>
        <taxon>Embryophyta</taxon>
        <taxon>Tracheophyta</taxon>
        <taxon>Spermatophyta</taxon>
        <taxon>Magnoliopsida</taxon>
        <taxon>Liliopsida</taxon>
        <taxon>Poales</taxon>
        <taxon>Poaceae</taxon>
        <taxon>PACMAD clade</taxon>
        <taxon>Panicoideae</taxon>
        <taxon>Panicodae</taxon>
        <taxon>Paniceae</taxon>
        <taxon>Panicinae</taxon>
        <taxon>Panicum</taxon>
        <taxon>Panicum sect. Hiantes</taxon>
    </lineage>
</organism>
<dbReference type="Proteomes" id="UP000823388">
    <property type="component" value="Chromosome 2K"/>
</dbReference>
<reference evidence="1" key="1">
    <citation type="submission" date="2020-05" db="EMBL/GenBank/DDBJ databases">
        <title>WGS assembly of Panicum virgatum.</title>
        <authorList>
            <person name="Lovell J.T."/>
            <person name="Jenkins J."/>
            <person name="Shu S."/>
            <person name="Juenger T.E."/>
            <person name="Schmutz J."/>
        </authorList>
    </citation>
    <scope>NUCLEOTIDE SEQUENCE</scope>
    <source>
        <strain evidence="1">AP13</strain>
    </source>
</reference>
<dbReference type="EMBL" id="CM029039">
    <property type="protein sequence ID" value="KAG2642951.1"/>
    <property type="molecule type" value="Genomic_DNA"/>
</dbReference>
<feature type="non-terminal residue" evidence="1">
    <location>
        <position position="1"/>
    </location>
</feature>
<name>A0A8T0W0W9_PANVG</name>
<accession>A0A8T0W0W9</accession>
<evidence type="ECO:0000313" key="2">
    <source>
        <dbReference type="Proteomes" id="UP000823388"/>
    </source>
</evidence>
<protein>
    <submittedName>
        <fullName evidence="1">Uncharacterized protein</fullName>
    </submittedName>
</protein>
<comment type="caution">
    <text evidence="1">The sequence shown here is derived from an EMBL/GenBank/DDBJ whole genome shotgun (WGS) entry which is preliminary data.</text>
</comment>
<dbReference type="AlphaFoldDB" id="A0A8T0W0W9"/>
<evidence type="ECO:0000313" key="1">
    <source>
        <dbReference type="EMBL" id="KAG2642951.1"/>
    </source>
</evidence>